<keyword evidence="9" id="KW-1185">Reference proteome</keyword>
<dbReference type="Gene3D" id="1.25.10.10">
    <property type="entry name" value="Leucine-rich Repeat Variant"/>
    <property type="match status" value="2"/>
</dbReference>
<gene>
    <name evidence="7" type="ORF">DME_LOCUS8479</name>
</gene>
<comment type="subcellular location">
    <subcellularLocation>
        <location evidence="1">Nucleus</location>
    </subcellularLocation>
</comment>
<evidence type="ECO:0000313" key="8">
    <source>
        <dbReference type="Proteomes" id="UP000038040"/>
    </source>
</evidence>
<evidence type="ECO:0000256" key="3">
    <source>
        <dbReference type="ARBA" id="ARBA00023242"/>
    </source>
</evidence>
<proteinExistence type="inferred from homology"/>
<dbReference type="Pfam" id="PF25772">
    <property type="entry name" value="HEAT_RRP12_N"/>
    <property type="match status" value="1"/>
</dbReference>
<dbReference type="InterPro" id="IPR012978">
    <property type="entry name" value="HEAT_RRP12"/>
</dbReference>
<feature type="compositionally biased region" description="Basic and acidic residues" evidence="4">
    <location>
        <begin position="1263"/>
        <end position="1272"/>
    </location>
</feature>
<dbReference type="Pfam" id="PF08161">
    <property type="entry name" value="RRP12_HEAT"/>
    <property type="match status" value="1"/>
</dbReference>
<evidence type="ECO:0000313" key="10">
    <source>
        <dbReference type="WBParaSite" id="DME_0000459601-mRNA-1"/>
    </source>
</evidence>
<protein>
    <submittedName>
        <fullName evidence="10">NUC173 domain-containing protein</fullName>
    </submittedName>
</protein>
<feature type="region of interest" description="Disordered" evidence="4">
    <location>
        <begin position="16"/>
        <end position="38"/>
    </location>
</feature>
<dbReference type="PANTHER" id="PTHR48287">
    <property type="entry name" value="ARM REPEAT SUPERFAMILY PROTEIN"/>
    <property type="match status" value="1"/>
</dbReference>
<accession>A0A158Q4C9</accession>
<evidence type="ECO:0000259" key="6">
    <source>
        <dbReference type="Pfam" id="PF25772"/>
    </source>
</evidence>
<feature type="region of interest" description="Disordered" evidence="4">
    <location>
        <begin position="1220"/>
        <end position="1272"/>
    </location>
</feature>
<dbReference type="EMBL" id="UYYG01001169">
    <property type="protein sequence ID" value="VDN58506.1"/>
    <property type="molecule type" value="Genomic_DNA"/>
</dbReference>
<dbReference type="PANTHER" id="PTHR48287:SF1">
    <property type="entry name" value="ARM REPEAT SUPERFAMILY PROTEIN"/>
    <property type="match status" value="1"/>
</dbReference>
<dbReference type="Proteomes" id="UP000038040">
    <property type="component" value="Unplaced"/>
</dbReference>
<dbReference type="Proteomes" id="UP000274756">
    <property type="component" value="Unassembled WGS sequence"/>
</dbReference>
<keyword evidence="3" id="KW-0539">Nucleus</keyword>
<feature type="domain" description="RRP12 N-terminal HEAT" evidence="6">
    <location>
        <begin position="118"/>
        <end position="273"/>
    </location>
</feature>
<dbReference type="SUPFAM" id="SSF48371">
    <property type="entry name" value="ARM repeat"/>
    <property type="match status" value="1"/>
</dbReference>
<comment type="similarity">
    <text evidence="2">Belongs to the RRP12 family.</text>
</comment>
<dbReference type="InterPro" id="IPR011989">
    <property type="entry name" value="ARM-like"/>
</dbReference>
<dbReference type="WBParaSite" id="DME_0000459601-mRNA-1">
    <property type="protein sequence ID" value="DME_0000459601-mRNA-1"/>
    <property type="gene ID" value="DME_0000459601"/>
</dbReference>
<dbReference type="OrthoDB" id="2192888at2759"/>
<organism evidence="8 10">
    <name type="scientific">Dracunculus medinensis</name>
    <name type="common">Guinea worm</name>
    <dbReference type="NCBI Taxonomy" id="318479"/>
    <lineage>
        <taxon>Eukaryota</taxon>
        <taxon>Metazoa</taxon>
        <taxon>Ecdysozoa</taxon>
        <taxon>Nematoda</taxon>
        <taxon>Chromadorea</taxon>
        <taxon>Rhabditida</taxon>
        <taxon>Spirurina</taxon>
        <taxon>Dracunculoidea</taxon>
        <taxon>Dracunculidae</taxon>
        <taxon>Dracunculus</taxon>
    </lineage>
</organism>
<dbReference type="AlphaFoldDB" id="A0A158Q4C9"/>
<reference evidence="7 9" key="2">
    <citation type="submission" date="2018-11" db="EMBL/GenBank/DDBJ databases">
        <authorList>
            <consortium name="Pathogen Informatics"/>
        </authorList>
    </citation>
    <scope>NUCLEOTIDE SEQUENCE [LARGE SCALE GENOMIC DNA]</scope>
</reference>
<sequence>MAKKFGVRLTANKYRKRLRKGESSSSNPTSSRHRKAAHNARLAISPCAIGDETVSDNAKNEYILQMLPVDSMRIGDDCNKNNNVGQDMKSCDSDAYSRLSAFTGCSNPTFDRIHRIWRYQLSGSTLQNDVLAVLAAVSELIKEKNGSETDVEYFAALLSTLKSTSKEEPSRIAAVAYLISLIVKKVNKEVVRRCFSTAIEIIYSKILEQKSSNDSCVLKNLLNVFGAIFRSQPISVWHNDNSQMLLASIATFSTHDKPWVRTMTRRVIRSILNDPIAAINDGIHPAAGCVGGYAFEQLQNCSGRGAPSILPIRILCLIEGFMHRMPPVMFQNLVGSTLTLLTSEEPAVRCSAFQCLYHVVQRQPTDTVFPINANVNLILAIREFVPRPSDINVIAYWMQALCESHACLAVKSLEKCIDLMPKTLEMFVRIFSYGNDSLAQIACNLIVRLMEQCVRSHGSVANLCLDLLDKTLNAQNMSVWRHILKTETKVFEICNEIISEQSLDAALKSLADLRESENCFCGSDIDMAVGAVVRHIGLNSVLRAIPLNIDPNVPVTLINFKRSWLLPVLRINIYRAPLSIFNHLFLPLSIKLYQKIESVDEGTAKILATVQQQLWELLPTFLISSTDFEKSFPELARVLGAALMERPDLRLIVLSSVRSALRFARKDDAPFERIELMKSYAKNYLPILFNIYTSEGNASAYGSCVENNRNAVHLSILETVSLYIPLTPDDLIHRYIISAIEKVENNDATMTNKLVFQLYILDLLKIFTECATSCDFEIIFSVIRKWFTTDQAALQKKAFRILEHIYKRYTNSEFASFFSSYEDELSNILMQDIDTIAYNARSSLIAIFKIILNSLSSFVHLKQFVSQIIHRLIICLDKIHNLHTREMAVGCFYEMCERLLLLGTEQSESPTTVFSPLLQTLYDMVVYDENTSASSAVPMNIARSVMVAFNLIAQRYIKILEGTILNKLIMLACSWISDGRPPVRILVIRLFRVLCKKLPDYSLYQYKEILLTTIFEKQLTADITHRVRKANRLLLEVLVDRFGIEVLEKSTEKSDWLKQLKAIKKIRRRRERQIYATAMDPDVDDIETCSTVYSSANTAGADTILDELLDDSASEDGVGTTFDTKSLASMKSSIRLREVNDNDDLIDLLDRKSVINNTATENLLKKNRTRVKVNESARSEFKLTKDGRLIIEDLDSFSKRSRKRKNSEIFEMEEIDETNKKIRIMDDSDDSDSSGSDDENENSSDAAKKVVRVNPWKPGGRGIHRDTGNDKRFLSTSSLRTRRANKKAGGDVKKKGVKYEPYNYIPLKSLKKTNAALKRLKIQKVWKKGRK</sequence>
<reference evidence="10" key="1">
    <citation type="submission" date="2016-04" db="UniProtKB">
        <authorList>
            <consortium name="WormBaseParasite"/>
        </authorList>
    </citation>
    <scope>IDENTIFICATION</scope>
</reference>
<dbReference type="STRING" id="318479.A0A158Q4C9"/>
<name>A0A158Q4C9_DRAME</name>
<evidence type="ECO:0000256" key="1">
    <source>
        <dbReference type="ARBA" id="ARBA00004123"/>
    </source>
</evidence>
<evidence type="ECO:0000256" key="4">
    <source>
        <dbReference type="SAM" id="MobiDB-lite"/>
    </source>
</evidence>
<dbReference type="InterPro" id="IPR052087">
    <property type="entry name" value="RRP12"/>
</dbReference>
<dbReference type="InterPro" id="IPR016024">
    <property type="entry name" value="ARM-type_fold"/>
</dbReference>
<evidence type="ECO:0000256" key="2">
    <source>
        <dbReference type="ARBA" id="ARBA00007690"/>
    </source>
</evidence>
<evidence type="ECO:0000259" key="5">
    <source>
        <dbReference type="Pfam" id="PF08161"/>
    </source>
</evidence>
<evidence type="ECO:0000313" key="9">
    <source>
        <dbReference type="Proteomes" id="UP000274756"/>
    </source>
</evidence>
<evidence type="ECO:0000313" key="7">
    <source>
        <dbReference type="EMBL" id="VDN58506.1"/>
    </source>
</evidence>
<dbReference type="GO" id="GO:0005634">
    <property type="term" value="C:nucleus"/>
    <property type="evidence" value="ECO:0007669"/>
    <property type="project" value="UniProtKB-SubCell"/>
</dbReference>
<feature type="compositionally biased region" description="Acidic residues" evidence="4">
    <location>
        <begin position="1227"/>
        <end position="1242"/>
    </location>
</feature>
<dbReference type="InterPro" id="IPR057860">
    <property type="entry name" value="HEAT_RRP12_N"/>
</dbReference>
<feature type="domain" description="RRP12 HEAT" evidence="5">
    <location>
        <begin position="440"/>
        <end position="694"/>
    </location>
</feature>